<evidence type="ECO:0000256" key="10">
    <source>
        <dbReference type="ARBA" id="ARBA00023136"/>
    </source>
</evidence>
<gene>
    <name evidence="13" type="primary">fliP</name>
    <name evidence="15" type="ORF">VZ94_01705</name>
</gene>
<comment type="similarity">
    <text evidence="2 13">Belongs to the FliP/MopC/SpaP family.</text>
</comment>
<keyword evidence="16" id="KW-1185">Reference proteome</keyword>
<keyword evidence="12 13" id="KW-1006">Bacterial flagellum protein export</keyword>
<feature type="chain" id="PRO_5002462200" description="Flagellar biosynthetic protein FliP" evidence="14">
    <location>
        <begin position="30"/>
        <end position="256"/>
    </location>
</feature>
<dbReference type="GO" id="GO:0009306">
    <property type="term" value="P:protein secretion"/>
    <property type="evidence" value="ECO:0007669"/>
    <property type="project" value="UniProtKB-UniRule"/>
</dbReference>
<sequence>MLNPNLNHYIKLACLALPFLLWLPNVAAAQPGISAVTVTTGPQGVQDYTVSIQIVALMTLITLLPSMLLSMTAFTRIMIVLSLLRQALGTGQTPSNQILLGLSLFLTIFIMAPVFDKVNTDALQPYLAEKMDAATALATASEPFRLFMLKQTREADLEMFLRVSGKAELHTPDDVPFSLLLPAYVTSELKTAFQIGFLIFLPFLIIDLVVSSVLMSMGMMMLSPMVVSLPFKLMLFVLADGWSLILEMLAASFYVM</sequence>
<keyword evidence="6 13" id="KW-0812">Transmembrane</keyword>
<dbReference type="AlphaFoldDB" id="A0A0F3IMA1"/>
<comment type="caution">
    <text evidence="15">The sequence shown here is derived from an EMBL/GenBank/DDBJ whole genome shotgun (WGS) entry which is preliminary data.</text>
</comment>
<comment type="function">
    <text evidence="1 13">Plays a role in the flagellum-specific transport system.</text>
</comment>
<dbReference type="Proteomes" id="UP000033684">
    <property type="component" value="Unassembled WGS sequence"/>
</dbReference>
<evidence type="ECO:0000256" key="7">
    <source>
        <dbReference type="ARBA" id="ARBA00022795"/>
    </source>
</evidence>
<dbReference type="PRINTS" id="PR00951">
    <property type="entry name" value="FLGBIOSNFLIP"/>
</dbReference>
<dbReference type="NCBIfam" id="NF009438">
    <property type="entry name" value="PRK12797.1"/>
    <property type="match status" value="1"/>
</dbReference>
<dbReference type="PANTHER" id="PTHR30587">
    <property type="entry name" value="FLAGELLAR BIOSYNTHETIC PROTEIN FLIP"/>
    <property type="match status" value="1"/>
</dbReference>
<dbReference type="InterPro" id="IPR005837">
    <property type="entry name" value="FliP"/>
</dbReference>
<dbReference type="PRINTS" id="PR01302">
    <property type="entry name" value="TYPE3IMPPROT"/>
</dbReference>
<keyword evidence="15" id="KW-0969">Cilium</keyword>
<feature type="transmembrane region" description="Helical" evidence="13">
    <location>
        <begin position="52"/>
        <end position="77"/>
    </location>
</feature>
<accession>A0A0F3IMA1</accession>
<comment type="subcellular location">
    <subcellularLocation>
        <location evidence="13">Cell membrane</location>
        <topology evidence="13">Multi-pass membrane protein</topology>
    </subcellularLocation>
    <subcellularLocation>
        <location evidence="13">Bacterial flagellum basal body</location>
    </subcellularLocation>
</comment>
<dbReference type="PANTHER" id="PTHR30587:SF0">
    <property type="entry name" value="FLAGELLAR BIOSYNTHETIC PROTEIN FLIP"/>
    <property type="match status" value="1"/>
</dbReference>
<dbReference type="PATRIC" id="fig|1632867.3.peg.1140"/>
<feature type="transmembrane region" description="Helical" evidence="13">
    <location>
        <begin position="233"/>
        <end position="255"/>
    </location>
</feature>
<dbReference type="GO" id="GO:0044781">
    <property type="term" value="P:bacterial-type flagellum organization"/>
    <property type="evidence" value="ECO:0007669"/>
    <property type="project" value="UniProtKB-UniRule"/>
</dbReference>
<name>A0A0F3IMA1_9GAMM</name>
<dbReference type="InterPro" id="IPR005838">
    <property type="entry name" value="T3SS_IM_P"/>
</dbReference>
<keyword evidence="14" id="KW-0732">Signal</keyword>
<proteinExistence type="inferred from homology"/>
<dbReference type="GO" id="GO:0005886">
    <property type="term" value="C:plasma membrane"/>
    <property type="evidence" value="ECO:0007669"/>
    <property type="project" value="UniProtKB-SubCell"/>
</dbReference>
<keyword evidence="10 13" id="KW-0472">Membrane</keyword>
<evidence type="ECO:0000256" key="11">
    <source>
        <dbReference type="ARBA" id="ARBA00023143"/>
    </source>
</evidence>
<dbReference type="PROSITE" id="PS01060">
    <property type="entry name" value="FLIP_1"/>
    <property type="match status" value="1"/>
</dbReference>
<keyword evidence="11" id="KW-0975">Bacterial flagellum</keyword>
<dbReference type="PROSITE" id="PS01061">
    <property type="entry name" value="FLIP_2"/>
    <property type="match status" value="1"/>
</dbReference>
<protein>
    <recommendedName>
        <fullName evidence="3 13">Flagellar biosynthetic protein FliP</fullName>
    </recommendedName>
</protein>
<feature type="transmembrane region" description="Helical" evidence="13">
    <location>
        <begin position="195"/>
        <end position="221"/>
    </location>
</feature>
<organism evidence="15 16">
    <name type="scientific">Methylocucumis oryzae</name>
    <dbReference type="NCBI Taxonomy" id="1632867"/>
    <lineage>
        <taxon>Bacteria</taxon>
        <taxon>Pseudomonadati</taxon>
        <taxon>Pseudomonadota</taxon>
        <taxon>Gammaproteobacteria</taxon>
        <taxon>Methylococcales</taxon>
        <taxon>Methylococcaceae</taxon>
        <taxon>Methylocucumis</taxon>
    </lineage>
</organism>
<dbReference type="Pfam" id="PF00813">
    <property type="entry name" value="FliP"/>
    <property type="match status" value="1"/>
</dbReference>
<evidence type="ECO:0000256" key="1">
    <source>
        <dbReference type="ARBA" id="ARBA00003663"/>
    </source>
</evidence>
<dbReference type="OrthoDB" id="9805111at2"/>
<evidence type="ECO:0000256" key="14">
    <source>
        <dbReference type="SAM" id="SignalP"/>
    </source>
</evidence>
<dbReference type="NCBIfam" id="TIGR01103">
    <property type="entry name" value="fliP"/>
    <property type="match status" value="1"/>
</dbReference>
<evidence type="ECO:0000313" key="16">
    <source>
        <dbReference type="Proteomes" id="UP000033684"/>
    </source>
</evidence>
<reference evidence="15 16" key="2">
    <citation type="journal article" date="2016" name="Microb. Ecol.">
        <title>Genome Characteristics of a Novel Type I Methanotroph (Sn10-6) Isolated from a Flooded Indian Rice Field.</title>
        <authorList>
            <person name="Rahalkar M.C."/>
            <person name="Pandit P.S."/>
            <person name="Dhakephalkar P.K."/>
            <person name="Pore S."/>
            <person name="Arora P."/>
            <person name="Kapse N."/>
        </authorList>
    </citation>
    <scope>NUCLEOTIDE SEQUENCE [LARGE SCALE GENOMIC DNA]</scope>
    <source>
        <strain evidence="15 16">Sn10-6</strain>
    </source>
</reference>
<keyword evidence="7 13" id="KW-1005">Bacterial flagellum biogenesis</keyword>
<reference evidence="16" key="1">
    <citation type="submission" date="2015-03" db="EMBL/GenBank/DDBJ databases">
        <title>Draft genome sequence of a novel methanotroph (Sn10-6) isolated from flooded ricefield rhizosphere in India.</title>
        <authorList>
            <person name="Pandit P.S."/>
            <person name="Pore S.D."/>
            <person name="Arora P."/>
            <person name="Kapse N.G."/>
            <person name="Dhakephalkar P.K."/>
            <person name="Rahalkar M.C."/>
        </authorList>
    </citation>
    <scope>NUCLEOTIDE SEQUENCE [LARGE SCALE GENOMIC DNA]</scope>
    <source>
        <strain evidence="16">Sn10-6</strain>
    </source>
</reference>
<keyword evidence="5 13" id="KW-1003">Cell membrane</keyword>
<keyword evidence="4 13" id="KW-0813">Transport</keyword>
<comment type="caution">
    <text evidence="13">Lacks conserved residue(s) required for the propagation of feature annotation.</text>
</comment>
<keyword evidence="8 13" id="KW-0653">Protein transport</keyword>
<evidence type="ECO:0000256" key="3">
    <source>
        <dbReference type="ARBA" id="ARBA00021714"/>
    </source>
</evidence>
<evidence type="ECO:0000256" key="8">
    <source>
        <dbReference type="ARBA" id="ARBA00022927"/>
    </source>
</evidence>
<evidence type="ECO:0000256" key="2">
    <source>
        <dbReference type="ARBA" id="ARBA00006257"/>
    </source>
</evidence>
<evidence type="ECO:0000256" key="12">
    <source>
        <dbReference type="ARBA" id="ARBA00023225"/>
    </source>
</evidence>
<keyword evidence="15" id="KW-0966">Cell projection</keyword>
<evidence type="ECO:0000313" key="15">
    <source>
        <dbReference type="EMBL" id="KJV07885.1"/>
    </source>
</evidence>
<evidence type="ECO:0000256" key="6">
    <source>
        <dbReference type="ARBA" id="ARBA00022692"/>
    </source>
</evidence>
<dbReference type="EMBL" id="LAJX01000014">
    <property type="protein sequence ID" value="KJV07885.1"/>
    <property type="molecule type" value="Genomic_DNA"/>
</dbReference>
<evidence type="ECO:0000256" key="13">
    <source>
        <dbReference type="RuleBase" id="RU362069"/>
    </source>
</evidence>
<evidence type="ECO:0000256" key="5">
    <source>
        <dbReference type="ARBA" id="ARBA00022475"/>
    </source>
</evidence>
<feature type="signal peptide" evidence="14">
    <location>
        <begin position="1"/>
        <end position="29"/>
    </location>
</feature>
<dbReference type="GO" id="GO:0009425">
    <property type="term" value="C:bacterial-type flagellum basal body"/>
    <property type="evidence" value="ECO:0007669"/>
    <property type="project" value="UniProtKB-SubCell"/>
</dbReference>
<evidence type="ECO:0000256" key="9">
    <source>
        <dbReference type="ARBA" id="ARBA00022989"/>
    </source>
</evidence>
<keyword evidence="15" id="KW-0282">Flagellum</keyword>
<keyword evidence="9 13" id="KW-1133">Transmembrane helix</keyword>
<evidence type="ECO:0000256" key="4">
    <source>
        <dbReference type="ARBA" id="ARBA00022448"/>
    </source>
</evidence>